<dbReference type="RefSeq" id="WP_035119987.1">
    <property type="nucleotide sequence ID" value="NZ_JRNE01000015.1"/>
</dbReference>
<sequence>MTFRSDNSRSARASHAEERARLLVQEVLDRDERLRSNLSSPDVDPWEHRFIADDSIVEGPIASWRDDATRARRLLRRYDIQSGYREKMRDMERRIDSMLHLAESLEESWDAAAAASKRLSDAEARDAEAFERERTRQNDAAEAKRRRDEKREELLRKAEHLASDALDRTRDVGGEVFRRSLDAGREALEKLPGLSNWQFPRSGRKHRDDEPREVRRAEARDLRHQPPLPED</sequence>
<accession>A0A095ZIW4</accession>
<protein>
    <submittedName>
        <fullName evidence="2">Uncharacterized protein</fullName>
    </submittedName>
</protein>
<organism evidence="2 3">
    <name type="scientific">Corynebacterium freneyi DNF00450</name>
    <dbReference type="NCBI Taxonomy" id="1287475"/>
    <lineage>
        <taxon>Bacteria</taxon>
        <taxon>Bacillati</taxon>
        <taxon>Actinomycetota</taxon>
        <taxon>Actinomycetes</taxon>
        <taxon>Mycobacteriales</taxon>
        <taxon>Corynebacteriaceae</taxon>
        <taxon>Corynebacterium</taxon>
    </lineage>
</organism>
<dbReference type="AlphaFoldDB" id="A0A095ZIW4"/>
<feature type="region of interest" description="Disordered" evidence="1">
    <location>
        <begin position="126"/>
        <end position="151"/>
    </location>
</feature>
<reference evidence="2 3" key="1">
    <citation type="submission" date="2014-07" db="EMBL/GenBank/DDBJ databases">
        <authorList>
            <person name="McCorrison J."/>
            <person name="Sanka R."/>
            <person name="Torralba M."/>
            <person name="Gillis M."/>
            <person name="Haft D.H."/>
            <person name="Methe B."/>
            <person name="Sutton G."/>
            <person name="Nelson K.E."/>
        </authorList>
    </citation>
    <scope>NUCLEOTIDE SEQUENCE [LARGE SCALE GENOMIC DNA]</scope>
    <source>
        <strain evidence="2 3">DNF00450</strain>
    </source>
</reference>
<feature type="compositionally biased region" description="Basic and acidic residues" evidence="1">
    <location>
        <begin position="206"/>
        <end position="224"/>
    </location>
</feature>
<proteinExistence type="predicted"/>
<dbReference type="eggNOG" id="ENOG5031J0F">
    <property type="taxonomic scope" value="Bacteria"/>
</dbReference>
<dbReference type="EMBL" id="JRNE01000015">
    <property type="protein sequence ID" value="KGF18572.1"/>
    <property type="molecule type" value="Genomic_DNA"/>
</dbReference>
<feature type="region of interest" description="Disordered" evidence="1">
    <location>
        <begin position="194"/>
        <end position="231"/>
    </location>
</feature>
<evidence type="ECO:0000313" key="3">
    <source>
        <dbReference type="Proteomes" id="UP000029548"/>
    </source>
</evidence>
<evidence type="ECO:0000256" key="1">
    <source>
        <dbReference type="SAM" id="MobiDB-lite"/>
    </source>
</evidence>
<name>A0A095ZIW4_9CORY</name>
<dbReference type="Proteomes" id="UP000029548">
    <property type="component" value="Unassembled WGS sequence"/>
</dbReference>
<comment type="caution">
    <text evidence="2">The sequence shown here is derived from an EMBL/GenBank/DDBJ whole genome shotgun (WGS) entry which is preliminary data.</text>
</comment>
<gene>
    <name evidence="2" type="ORF">HMPREF1650_01335</name>
</gene>
<evidence type="ECO:0000313" key="2">
    <source>
        <dbReference type="EMBL" id="KGF18572.1"/>
    </source>
</evidence>